<dbReference type="Gene3D" id="3.90.1280.10">
    <property type="entry name" value="HSP33 redox switch-like"/>
    <property type="match status" value="1"/>
</dbReference>
<dbReference type="RefSeq" id="WP_096862977.1">
    <property type="nucleotide sequence ID" value="NZ_CP023668.1"/>
</dbReference>
<dbReference type="GO" id="GO:0044183">
    <property type="term" value="F:protein folding chaperone"/>
    <property type="evidence" value="ECO:0007669"/>
    <property type="project" value="TreeGrafter"/>
</dbReference>
<dbReference type="KEGG" id="mlac:CP520_03040"/>
<dbReference type="OrthoDB" id="9776534at2"/>
<sequence>MDVSLRAISSKHNMKISIVDLTESIDKITKLQKTNPLATIALGKITIANALIGLELKNHEMTTSNFTTNDGLAKTIISEFQGDRVRSFISNPQFDVNEITQEKDMNKLLGQVVGIDGVLTVSQSTLKGEPYVSRVSLVDGSIDLDYMSYLKTSNQITSFIATNVVLDDNLGVKKAVGILIQLFPEHTQEDLDYLATTIGSTRFISEILFKTTNYTALAEDIAEDAIVLETKELKFECTCSREKTINAVRLLDKQTVEEIVEAGKPIEVTCDFCKTSYDIDPKEIISEKTEK</sequence>
<dbReference type="SUPFAM" id="SSF118352">
    <property type="entry name" value="HSP33 redox switch-like"/>
    <property type="match status" value="1"/>
</dbReference>
<protein>
    <submittedName>
        <fullName evidence="1">Molecular chaperone Hsp33</fullName>
    </submittedName>
</protein>
<dbReference type="SUPFAM" id="SSF64397">
    <property type="entry name" value="Hsp33 domain"/>
    <property type="match status" value="1"/>
</dbReference>
<keyword evidence="2" id="KW-1185">Reference proteome</keyword>
<name>A0A291ISC1_9MOLU</name>
<dbReference type="PIRSF" id="PIRSF005261">
    <property type="entry name" value="Heat_shock_Hsp33"/>
    <property type="match status" value="1"/>
</dbReference>
<proteinExistence type="predicted"/>
<dbReference type="PANTHER" id="PTHR30111:SF1">
    <property type="entry name" value="33 KDA CHAPERONIN"/>
    <property type="match status" value="1"/>
</dbReference>
<dbReference type="GO" id="GO:0051082">
    <property type="term" value="F:unfolded protein binding"/>
    <property type="evidence" value="ECO:0007669"/>
    <property type="project" value="InterPro"/>
</dbReference>
<organism evidence="1 2">
    <name type="scientific">Mesoplasma lactucae ATCC 49193</name>
    <dbReference type="NCBI Taxonomy" id="81460"/>
    <lineage>
        <taxon>Bacteria</taxon>
        <taxon>Bacillati</taxon>
        <taxon>Mycoplasmatota</taxon>
        <taxon>Mollicutes</taxon>
        <taxon>Entomoplasmatales</taxon>
        <taxon>Entomoplasmataceae</taxon>
        <taxon>Mesoplasma</taxon>
    </lineage>
</organism>
<evidence type="ECO:0000313" key="2">
    <source>
        <dbReference type="Proteomes" id="UP000232227"/>
    </source>
</evidence>
<dbReference type="InterPro" id="IPR000397">
    <property type="entry name" value="Heat_shock_Hsp33"/>
</dbReference>
<accession>A0A291ISC1</accession>
<evidence type="ECO:0000313" key="1">
    <source>
        <dbReference type="EMBL" id="ATG97689.1"/>
    </source>
</evidence>
<dbReference type="EMBL" id="CP023668">
    <property type="protein sequence ID" value="ATG97689.1"/>
    <property type="molecule type" value="Genomic_DNA"/>
</dbReference>
<dbReference type="InterPro" id="IPR016153">
    <property type="entry name" value="Heat_shock_Hsp33_N"/>
</dbReference>
<dbReference type="GO" id="GO:0005737">
    <property type="term" value="C:cytoplasm"/>
    <property type="evidence" value="ECO:0007669"/>
    <property type="project" value="InterPro"/>
</dbReference>
<dbReference type="Proteomes" id="UP000232227">
    <property type="component" value="Chromosome"/>
</dbReference>
<dbReference type="Pfam" id="PF01430">
    <property type="entry name" value="HSP33"/>
    <property type="match status" value="1"/>
</dbReference>
<dbReference type="InterPro" id="IPR016154">
    <property type="entry name" value="Heat_shock_Hsp33_C"/>
</dbReference>
<dbReference type="AlphaFoldDB" id="A0A291ISC1"/>
<dbReference type="GO" id="GO:0042026">
    <property type="term" value="P:protein refolding"/>
    <property type="evidence" value="ECO:0007669"/>
    <property type="project" value="TreeGrafter"/>
</dbReference>
<reference evidence="1 2" key="1">
    <citation type="submission" date="2017-09" db="EMBL/GenBank/DDBJ databases">
        <title>SPAdes assembly of the Mesoplasma lactucae genome.</title>
        <authorList>
            <person name="Knight T.F."/>
            <person name="Rubinstein R."/>
            <person name="Citino T."/>
        </authorList>
    </citation>
    <scope>NUCLEOTIDE SEQUENCE [LARGE SCALE GENOMIC DNA]</scope>
    <source>
        <strain evidence="1 2">831-C4</strain>
    </source>
</reference>
<dbReference type="PANTHER" id="PTHR30111">
    <property type="entry name" value="33 KDA CHAPERONIN"/>
    <property type="match status" value="1"/>
</dbReference>
<gene>
    <name evidence="1" type="ORF">CP520_03040</name>
</gene>
<dbReference type="Gene3D" id="3.55.30.10">
    <property type="entry name" value="Hsp33 domain"/>
    <property type="match status" value="1"/>
</dbReference>